<gene>
    <name evidence="2" type="ORF">METZ01_LOCUS185522</name>
</gene>
<dbReference type="EMBL" id="UINC01037335">
    <property type="protein sequence ID" value="SVB32668.1"/>
    <property type="molecule type" value="Genomic_DNA"/>
</dbReference>
<name>A0A382D2J2_9ZZZZ</name>
<feature type="transmembrane region" description="Helical" evidence="1">
    <location>
        <begin position="6"/>
        <end position="27"/>
    </location>
</feature>
<keyword evidence="1" id="KW-1133">Transmembrane helix</keyword>
<evidence type="ECO:0000256" key="1">
    <source>
        <dbReference type="SAM" id="Phobius"/>
    </source>
</evidence>
<proteinExistence type="predicted"/>
<sequence>MLVEIPDVGVILFVILAFIGGVVTLYFSTKLRSSASPTIPAPTSINRLEYYENQLIDMKIRLDAMELDTENSELPNFDKVNEELTRPQKRKQEAGSMEMKSHGTARIPNMSFEDSIEHVLKLITEKPMTSRDIEVTFGGRSREHVSRLMK</sequence>
<accession>A0A382D2J2</accession>
<keyword evidence="1" id="KW-0472">Membrane</keyword>
<protein>
    <submittedName>
        <fullName evidence="2">Uncharacterized protein</fullName>
    </submittedName>
</protein>
<feature type="non-terminal residue" evidence="2">
    <location>
        <position position="150"/>
    </location>
</feature>
<keyword evidence="1" id="KW-0812">Transmembrane</keyword>
<dbReference type="AlphaFoldDB" id="A0A382D2J2"/>
<evidence type="ECO:0000313" key="2">
    <source>
        <dbReference type="EMBL" id="SVB32668.1"/>
    </source>
</evidence>
<reference evidence="2" key="1">
    <citation type="submission" date="2018-05" db="EMBL/GenBank/DDBJ databases">
        <authorList>
            <person name="Lanie J.A."/>
            <person name="Ng W.-L."/>
            <person name="Kazmierczak K.M."/>
            <person name="Andrzejewski T.M."/>
            <person name="Davidsen T.M."/>
            <person name="Wayne K.J."/>
            <person name="Tettelin H."/>
            <person name="Glass J.I."/>
            <person name="Rusch D."/>
            <person name="Podicherti R."/>
            <person name="Tsui H.-C.T."/>
            <person name="Winkler M.E."/>
        </authorList>
    </citation>
    <scope>NUCLEOTIDE SEQUENCE</scope>
</reference>
<organism evidence="2">
    <name type="scientific">marine metagenome</name>
    <dbReference type="NCBI Taxonomy" id="408172"/>
    <lineage>
        <taxon>unclassified sequences</taxon>
        <taxon>metagenomes</taxon>
        <taxon>ecological metagenomes</taxon>
    </lineage>
</organism>